<keyword evidence="4" id="KW-1185">Reference proteome</keyword>
<sequence>MRDLMGRHGPLALAALLAAAVAAGAWLALAPAGTGGREQGQEQGQAAGQGGGTSPGGDGGSGIVPEPERVAPEGTRQVRLPGVLTGGSVASAQAYARDLLEGSPRVCEAAYANGDGTVDIWQTQAQSEENVRRVSGELDSAREWLAGRGIALEVSGDFRSVTLTVGEGANRQDLAYGISRAFPGAADLQVEATGGEGFSLSVDLVDGTTGEVMGHFDQDSYLGWSMGSTWVGEEEGS</sequence>
<protein>
    <submittedName>
        <fullName evidence="3">Uncharacterized protein</fullName>
    </submittedName>
</protein>
<dbReference type="STRING" id="633147.Olsu_1523"/>
<dbReference type="OrthoDB" id="3194263at2"/>
<evidence type="ECO:0000313" key="4">
    <source>
        <dbReference type="Proteomes" id="UP000000333"/>
    </source>
</evidence>
<dbReference type="Proteomes" id="UP000000333">
    <property type="component" value="Chromosome"/>
</dbReference>
<evidence type="ECO:0000313" key="3">
    <source>
        <dbReference type="EMBL" id="ADK68622.1"/>
    </source>
</evidence>
<gene>
    <name evidence="3" type="ordered locus">Olsu_1523</name>
</gene>
<dbReference type="HOGENOM" id="CLU_1169725_0_0_11"/>
<keyword evidence="2" id="KW-0732">Signal</keyword>
<feature type="signal peptide" evidence="2">
    <location>
        <begin position="1"/>
        <end position="30"/>
    </location>
</feature>
<feature type="compositionally biased region" description="Gly residues" evidence="1">
    <location>
        <begin position="47"/>
        <end position="62"/>
    </location>
</feature>
<dbReference type="GeneID" id="78512910"/>
<accession>E1QWW9</accession>
<dbReference type="AlphaFoldDB" id="E1QWW9"/>
<dbReference type="RefSeq" id="WP_013252374.1">
    <property type="nucleotide sequence ID" value="NC_014363.1"/>
</dbReference>
<name>E1QWW9_OLSUV</name>
<feature type="region of interest" description="Disordered" evidence="1">
    <location>
        <begin position="33"/>
        <end position="78"/>
    </location>
</feature>
<organism evidence="3 4">
    <name type="scientific">Olsenella uli (strain ATCC 49627 / DSM 7084 / CCUG 31166 / CIP 109912 / JCM 12494 / LMG 11480 / NCIMB 702895 / VPI D76D-27C)</name>
    <name type="common">Lactobacillus uli</name>
    <dbReference type="NCBI Taxonomy" id="633147"/>
    <lineage>
        <taxon>Bacteria</taxon>
        <taxon>Bacillati</taxon>
        <taxon>Actinomycetota</taxon>
        <taxon>Coriobacteriia</taxon>
        <taxon>Coriobacteriales</taxon>
        <taxon>Atopobiaceae</taxon>
        <taxon>Olsenella</taxon>
    </lineage>
</organism>
<proteinExistence type="predicted"/>
<evidence type="ECO:0000256" key="1">
    <source>
        <dbReference type="SAM" id="MobiDB-lite"/>
    </source>
</evidence>
<feature type="chain" id="PRO_5003150343" evidence="2">
    <location>
        <begin position="31"/>
        <end position="237"/>
    </location>
</feature>
<evidence type="ECO:0000256" key="2">
    <source>
        <dbReference type="SAM" id="SignalP"/>
    </source>
</evidence>
<dbReference type="EMBL" id="CP002106">
    <property type="protein sequence ID" value="ADK68622.1"/>
    <property type="molecule type" value="Genomic_DNA"/>
</dbReference>
<dbReference type="KEGG" id="ols:Olsu_1523"/>
<reference evidence="3 4" key="1">
    <citation type="journal article" date="2010" name="Stand. Genomic Sci.">
        <title>Complete genome sequence of Olsenella uli type strain (VPI D76D-27C).</title>
        <authorList>
            <person name="Goker M."/>
            <person name="Held B."/>
            <person name="Lucas S."/>
            <person name="Nolan M."/>
            <person name="Yasawong M."/>
            <person name="Glavina Del Rio T."/>
            <person name="Tice H."/>
            <person name="Cheng J.F."/>
            <person name="Bruce D."/>
            <person name="Detter J.C."/>
            <person name="Tapia R."/>
            <person name="Han C."/>
            <person name="Goodwin L."/>
            <person name="Pitluck S."/>
            <person name="Liolios K."/>
            <person name="Ivanova N."/>
            <person name="Mavromatis K."/>
            <person name="Mikhailova N."/>
            <person name="Pati A."/>
            <person name="Chen A."/>
            <person name="Palaniappan K."/>
            <person name="Land M."/>
            <person name="Hauser L."/>
            <person name="Chang Y.J."/>
            <person name="Jeffries C.D."/>
            <person name="Rohde M."/>
            <person name="Sikorski J."/>
            <person name="Pukall R."/>
            <person name="Woyke T."/>
            <person name="Bristow J."/>
            <person name="Eisen J.A."/>
            <person name="Markowitz V."/>
            <person name="Hugenholtz P."/>
            <person name="Kyrpides N.C."/>
            <person name="Klenk H.P."/>
            <person name="Lapidus A."/>
        </authorList>
    </citation>
    <scope>NUCLEOTIDE SEQUENCE [LARGE SCALE GENOMIC DNA]</scope>
    <source>
        <strain evidence="4">ATCC 49627 / DSM 7084 / CIP 109912 / JCM 12494 / NCIMB 702895 / VPI D76D-27C</strain>
    </source>
</reference>